<keyword evidence="4" id="KW-1185">Reference proteome</keyword>
<evidence type="ECO:0000313" key="4">
    <source>
        <dbReference type="Proteomes" id="UP000182719"/>
    </source>
</evidence>
<evidence type="ECO:0000256" key="1">
    <source>
        <dbReference type="PROSITE-ProRule" id="PRU00169"/>
    </source>
</evidence>
<dbReference type="InterPro" id="IPR011006">
    <property type="entry name" value="CheY-like_superfamily"/>
</dbReference>
<protein>
    <submittedName>
        <fullName evidence="3">CheY chemotaxis protein or a CheY-like REC (Receiver) domain</fullName>
    </submittedName>
</protein>
<evidence type="ECO:0000313" key="3">
    <source>
        <dbReference type="EMBL" id="SEM73101.1"/>
    </source>
</evidence>
<dbReference type="AlphaFoldDB" id="A0A1H8AQU5"/>
<dbReference type="PANTHER" id="PTHR44520:SF2">
    <property type="entry name" value="RESPONSE REGULATOR RCP1"/>
    <property type="match status" value="1"/>
</dbReference>
<dbReference type="Pfam" id="PF00072">
    <property type="entry name" value="Response_reg"/>
    <property type="match status" value="1"/>
</dbReference>
<feature type="modified residue" description="4-aspartylphosphate" evidence="1">
    <location>
        <position position="67"/>
    </location>
</feature>
<evidence type="ECO:0000259" key="2">
    <source>
        <dbReference type="PROSITE" id="PS50110"/>
    </source>
</evidence>
<sequence length="154" mass="17724">MNSGMPILVVEDNDEDFGMLQHAFRNADIPNPVHRCADGEETLEFLSRLGRYPEGEQSLRPGLVLLDLNLPGMDGRQVLEHIKTDAFLKSIPVIVFSTSDNPKDVQSCYQLGSSAYLLKPVDLDRFERMVRLLREFWLEFVVPPLAPNRERRWR</sequence>
<accession>A0A1H8AQU5</accession>
<dbReference type="Gene3D" id="3.40.50.2300">
    <property type="match status" value="1"/>
</dbReference>
<dbReference type="CDD" id="cd17557">
    <property type="entry name" value="REC_Rcp-like"/>
    <property type="match status" value="1"/>
</dbReference>
<gene>
    <name evidence="3" type="ORF">SAMN05444354_12216</name>
</gene>
<dbReference type="GO" id="GO:0000160">
    <property type="term" value="P:phosphorelay signal transduction system"/>
    <property type="evidence" value="ECO:0007669"/>
    <property type="project" value="InterPro"/>
</dbReference>
<dbReference type="Proteomes" id="UP000182719">
    <property type="component" value="Unassembled WGS sequence"/>
</dbReference>
<organism evidence="3 4">
    <name type="scientific">Stigmatella aurantiaca</name>
    <dbReference type="NCBI Taxonomy" id="41"/>
    <lineage>
        <taxon>Bacteria</taxon>
        <taxon>Pseudomonadati</taxon>
        <taxon>Myxococcota</taxon>
        <taxon>Myxococcia</taxon>
        <taxon>Myxococcales</taxon>
        <taxon>Cystobacterineae</taxon>
        <taxon>Archangiaceae</taxon>
        <taxon>Stigmatella</taxon>
    </lineage>
</organism>
<dbReference type="PANTHER" id="PTHR44520">
    <property type="entry name" value="RESPONSE REGULATOR RCP1-RELATED"/>
    <property type="match status" value="1"/>
</dbReference>
<dbReference type="SMART" id="SM00448">
    <property type="entry name" value="REC"/>
    <property type="match status" value="1"/>
</dbReference>
<proteinExistence type="predicted"/>
<feature type="domain" description="Response regulatory" evidence="2">
    <location>
        <begin position="6"/>
        <end position="134"/>
    </location>
</feature>
<dbReference type="PROSITE" id="PS50110">
    <property type="entry name" value="RESPONSE_REGULATORY"/>
    <property type="match status" value="1"/>
</dbReference>
<dbReference type="SUPFAM" id="SSF52172">
    <property type="entry name" value="CheY-like"/>
    <property type="match status" value="1"/>
</dbReference>
<keyword evidence="1" id="KW-0597">Phosphoprotein</keyword>
<dbReference type="EMBL" id="FOAP01000022">
    <property type="protein sequence ID" value="SEM73101.1"/>
    <property type="molecule type" value="Genomic_DNA"/>
</dbReference>
<dbReference type="InterPro" id="IPR052893">
    <property type="entry name" value="TCS_response_regulator"/>
</dbReference>
<name>A0A1H8AQU5_STIAU</name>
<reference evidence="4" key="1">
    <citation type="submission" date="2016-10" db="EMBL/GenBank/DDBJ databases">
        <authorList>
            <person name="Varghese N."/>
            <person name="Submissions S."/>
        </authorList>
    </citation>
    <scope>NUCLEOTIDE SEQUENCE [LARGE SCALE GENOMIC DNA]</scope>
    <source>
        <strain evidence="4">DSM 17044</strain>
    </source>
</reference>
<dbReference type="InterPro" id="IPR001789">
    <property type="entry name" value="Sig_transdc_resp-reg_receiver"/>
</dbReference>